<comment type="caution">
    <text evidence="2">The sequence shown here is derived from an EMBL/GenBank/DDBJ whole genome shotgun (WGS) entry which is preliminary data.</text>
</comment>
<dbReference type="PANTHER" id="PTHR47723:SF13">
    <property type="entry name" value="PUTATIVE-RELATED"/>
    <property type="match status" value="1"/>
</dbReference>
<dbReference type="AlphaFoldDB" id="A0AAP0M3V8"/>
<reference evidence="2 3" key="1">
    <citation type="submission" date="2024-05" db="EMBL/GenBank/DDBJ databases">
        <title>Haplotype-resolved chromosome-level genome assembly of Huyou (Citrus changshanensis).</title>
        <authorList>
            <person name="Miao C."/>
            <person name="Chen W."/>
            <person name="Wu Y."/>
            <person name="Wang L."/>
            <person name="Zhao S."/>
            <person name="Grierson D."/>
            <person name="Xu C."/>
            <person name="Chen K."/>
        </authorList>
    </citation>
    <scope>NUCLEOTIDE SEQUENCE [LARGE SCALE GENOMIC DNA]</scope>
    <source>
        <strain evidence="2">01-14</strain>
        <tissue evidence="2">Leaf</tissue>
    </source>
</reference>
<keyword evidence="3" id="KW-1185">Reference proteome</keyword>
<dbReference type="InterPro" id="IPR044730">
    <property type="entry name" value="RNase_H-like_dom_plant"/>
</dbReference>
<dbReference type="EMBL" id="JBCGBO010000006">
    <property type="protein sequence ID" value="KAK9193084.1"/>
    <property type="molecule type" value="Genomic_DNA"/>
</dbReference>
<proteinExistence type="predicted"/>
<dbReference type="GO" id="GO:0003676">
    <property type="term" value="F:nucleic acid binding"/>
    <property type="evidence" value="ECO:0007669"/>
    <property type="project" value="InterPro"/>
</dbReference>
<accession>A0AAP0M3V8</accession>
<dbReference type="InterPro" id="IPR053151">
    <property type="entry name" value="RNase_H-like"/>
</dbReference>
<evidence type="ECO:0000259" key="1">
    <source>
        <dbReference type="Pfam" id="PF13456"/>
    </source>
</evidence>
<dbReference type="Pfam" id="PF13456">
    <property type="entry name" value="RVT_3"/>
    <property type="match status" value="1"/>
</dbReference>
<sequence length="303" mass="33747">MTACQPIDTLIEEGLKFCITSDQVPVDKGRYQKLIGRLMYLSHTRPDLAYALSVVSQRKTHESGNADPEIGPGQLVIDVLLQDTLPLWEATLSHGEARNNMSLPVRALKQNIEAWPLGALGVTALWRMSTHVLRDCLRAKKTSNQEQAEIQMISRSEIRLEAVRFNKWLHWSSPPDGVFKLDIDGSRKSSGIAETGVLIRNNNGEWLTGFSINLGVFLVTMAKLQGIYQGLLLAWEYKGTYGSRMAGGFESYLQGVELCGGFYALSCSQASFRNPHFCFSPCWGLCLALYDGLRILIPRHVIA</sequence>
<name>A0AAP0M3V8_9ROSI</name>
<feature type="domain" description="RNase H type-1" evidence="1">
    <location>
        <begin position="184"/>
        <end position="236"/>
    </location>
</feature>
<dbReference type="CDD" id="cd06222">
    <property type="entry name" value="RNase_H_like"/>
    <property type="match status" value="1"/>
</dbReference>
<dbReference type="GO" id="GO:0004523">
    <property type="term" value="F:RNA-DNA hybrid ribonuclease activity"/>
    <property type="evidence" value="ECO:0007669"/>
    <property type="project" value="InterPro"/>
</dbReference>
<gene>
    <name evidence="2" type="ORF">WN944_003781</name>
</gene>
<evidence type="ECO:0000313" key="2">
    <source>
        <dbReference type="EMBL" id="KAK9193084.1"/>
    </source>
</evidence>
<dbReference type="Proteomes" id="UP001428341">
    <property type="component" value="Unassembled WGS sequence"/>
</dbReference>
<dbReference type="InterPro" id="IPR002156">
    <property type="entry name" value="RNaseH_domain"/>
</dbReference>
<dbReference type="PANTHER" id="PTHR47723">
    <property type="entry name" value="OS05G0353850 PROTEIN"/>
    <property type="match status" value="1"/>
</dbReference>
<evidence type="ECO:0000313" key="3">
    <source>
        <dbReference type="Proteomes" id="UP001428341"/>
    </source>
</evidence>
<organism evidence="2 3">
    <name type="scientific">Citrus x changshan-huyou</name>
    <dbReference type="NCBI Taxonomy" id="2935761"/>
    <lineage>
        <taxon>Eukaryota</taxon>
        <taxon>Viridiplantae</taxon>
        <taxon>Streptophyta</taxon>
        <taxon>Embryophyta</taxon>
        <taxon>Tracheophyta</taxon>
        <taxon>Spermatophyta</taxon>
        <taxon>Magnoliopsida</taxon>
        <taxon>eudicotyledons</taxon>
        <taxon>Gunneridae</taxon>
        <taxon>Pentapetalae</taxon>
        <taxon>rosids</taxon>
        <taxon>malvids</taxon>
        <taxon>Sapindales</taxon>
        <taxon>Rutaceae</taxon>
        <taxon>Aurantioideae</taxon>
        <taxon>Citrus</taxon>
    </lineage>
</organism>
<protein>
    <recommendedName>
        <fullName evidence="1">RNase H type-1 domain-containing protein</fullName>
    </recommendedName>
</protein>